<dbReference type="PANTHER" id="PTHR24252">
    <property type="entry name" value="ACROSIN-RELATED"/>
    <property type="match status" value="1"/>
</dbReference>
<keyword evidence="6" id="KW-1185">Reference proteome</keyword>
<dbReference type="InterPro" id="IPR009003">
    <property type="entry name" value="Peptidase_S1_PA"/>
</dbReference>
<evidence type="ECO:0000313" key="5">
    <source>
        <dbReference type="EMBL" id="CAB3988538.1"/>
    </source>
</evidence>
<sequence>MATLESYFLTWLVIMTYCGLMEVCPQQTTPQCGVRAYKTPKRGKRVIGGNIASSNAWPWLVNILDKSDSRQYCSGVIIDQQWILTAAHCFIFYENKSAITFPFTNYTYIVADHTYNVTDPYEFTVEPLQLFVHPKYIPGDDVRPGDYDIALIKLKNTLRFTKQVKHACLPTDTTRFDATTSCYLAGWGNTVNIAGYHRSPILRQVQLKLVPFKDCNSKTAYNGIIPRRFRCAGYAKGGKDGCYGDSGAPLQCDIQGRWTVAGIMSWGAGCGTPNRYGIYTDVQHLWPSFIKPVLTGSVDQLITYHKRPLCRFRKNWKVEQKSFYLLFTKNKTFTDIDLVRNLQLTPMQITLLKNITLVDYAFVMNTSVPTLISRTRSFPLNQIVAGFQQHSKKFENYDKIKMFGKKNNKSVADVIKMAGVSKANLLNAGNPLTAL</sequence>
<evidence type="ECO:0000256" key="1">
    <source>
        <dbReference type="ARBA" id="ARBA00022670"/>
    </source>
</evidence>
<dbReference type="SMART" id="SM00020">
    <property type="entry name" value="Tryp_SPc"/>
    <property type="match status" value="1"/>
</dbReference>
<name>A0A7D9HQT2_PARCT</name>
<reference evidence="5" key="1">
    <citation type="submission" date="2020-04" db="EMBL/GenBank/DDBJ databases">
        <authorList>
            <person name="Alioto T."/>
            <person name="Alioto T."/>
            <person name="Gomez Garrido J."/>
        </authorList>
    </citation>
    <scope>NUCLEOTIDE SEQUENCE</scope>
    <source>
        <strain evidence="5">A484AB</strain>
    </source>
</reference>
<dbReference type="OrthoDB" id="10012881at2759"/>
<dbReference type="Pfam" id="PF00089">
    <property type="entry name" value="Trypsin"/>
    <property type="match status" value="1"/>
</dbReference>
<dbReference type="PANTHER" id="PTHR24252:SF7">
    <property type="entry name" value="HYALIN"/>
    <property type="match status" value="1"/>
</dbReference>
<accession>A0A7D9HQT2</accession>
<evidence type="ECO:0000256" key="4">
    <source>
        <dbReference type="ARBA" id="ARBA00023157"/>
    </source>
</evidence>
<dbReference type="PROSITE" id="PS50240">
    <property type="entry name" value="TRYPSIN_DOM"/>
    <property type="match status" value="1"/>
</dbReference>
<dbReference type="Proteomes" id="UP001152795">
    <property type="component" value="Unassembled WGS sequence"/>
</dbReference>
<dbReference type="InterPro" id="IPR043504">
    <property type="entry name" value="Peptidase_S1_PA_chymotrypsin"/>
</dbReference>
<dbReference type="PROSITE" id="PS00134">
    <property type="entry name" value="TRYPSIN_HIS"/>
    <property type="match status" value="1"/>
</dbReference>
<keyword evidence="5" id="KW-0812">Transmembrane</keyword>
<dbReference type="FunFam" id="2.40.10.10:FF:000003">
    <property type="entry name" value="Transmembrane serine protease 3"/>
    <property type="match status" value="1"/>
</dbReference>
<keyword evidence="4" id="KW-1015">Disulfide bond</keyword>
<keyword evidence="1 5" id="KW-0645">Protease</keyword>
<dbReference type="GO" id="GO:0004252">
    <property type="term" value="F:serine-type endopeptidase activity"/>
    <property type="evidence" value="ECO:0007669"/>
    <property type="project" value="InterPro"/>
</dbReference>
<dbReference type="Gene3D" id="2.40.10.10">
    <property type="entry name" value="Trypsin-like serine proteases"/>
    <property type="match status" value="1"/>
</dbReference>
<evidence type="ECO:0000256" key="2">
    <source>
        <dbReference type="ARBA" id="ARBA00022801"/>
    </source>
</evidence>
<dbReference type="PRINTS" id="PR00722">
    <property type="entry name" value="CHYMOTRYPSIN"/>
</dbReference>
<evidence type="ECO:0000313" key="6">
    <source>
        <dbReference type="Proteomes" id="UP001152795"/>
    </source>
</evidence>
<keyword evidence="2" id="KW-0378">Hydrolase</keyword>
<keyword evidence="3" id="KW-0720">Serine protease</keyword>
<protein>
    <submittedName>
        <fullName evidence="5">Transmembrane protease serine 9-like</fullName>
    </submittedName>
</protein>
<dbReference type="InterPro" id="IPR001254">
    <property type="entry name" value="Trypsin_dom"/>
</dbReference>
<comment type="caution">
    <text evidence="5">The sequence shown here is derived from an EMBL/GenBank/DDBJ whole genome shotgun (WGS) entry which is preliminary data.</text>
</comment>
<dbReference type="GO" id="GO:0006508">
    <property type="term" value="P:proteolysis"/>
    <property type="evidence" value="ECO:0007669"/>
    <property type="project" value="UniProtKB-KW"/>
</dbReference>
<dbReference type="CDD" id="cd00190">
    <property type="entry name" value="Tryp_SPc"/>
    <property type="match status" value="1"/>
</dbReference>
<organism evidence="5 6">
    <name type="scientific">Paramuricea clavata</name>
    <name type="common">Red gorgonian</name>
    <name type="synonym">Violescent sea-whip</name>
    <dbReference type="NCBI Taxonomy" id="317549"/>
    <lineage>
        <taxon>Eukaryota</taxon>
        <taxon>Metazoa</taxon>
        <taxon>Cnidaria</taxon>
        <taxon>Anthozoa</taxon>
        <taxon>Octocorallia</taxon>
        <taxon>Malacalcyonacea</taxon>
        <taxon>Plexauridae</taxon>
        <taxon>Paramuricea</taxon>
    </lineage>
</organism>
<dbReference type="InterPro" id="IPR018114">
    <property type="entry name" value="TRYPSIN_HIS"/>
</dbReference>
<evidence type="ECO:0000256" key="3">
    <source>
        <dbReference type="ARBA" id="ARBA00022825"/>
    </source>
</evidence>
<proteinExistence type="predicted"/>
<gene>
    <name evidence="5" type="ORF">PACLA_8A020230</name>
</gene>
<dbReference type="SUPFAM" id="SSF50494">
    <property type="entry name" value="Trypsin-like serine proteases"/>
    <property type="match status" value="1"/>
</dbReference>
<dbReference type="AlphaFoldDB" id="A0A7D9HQT2"/>
<dbReference type="InterPro" id="IPR001314">
    <property type="entry name" value="Peptidase_S1A"/>
</dbReference>
<dbReference type="EMBL" id="CACRXK020001339">
    <property type="protein sequence ID" value="CAB3988538.1"/>
    <property type="molecule type" value="Genomic_DNA"/>
</dbReference>
<keyword evidence="5" id="KW-0472">Membrane</keyword>